<dbReference type="GO" id="GO:0000139">
    <property type="term" value="C:Golgi membrane"/>
    <property type="evidence" value="ECO:0007669"/>
    <property type="project" value="UniProtKB-SubCell"/>
</dbReference>
<feature type="compositionally biased region" description="Polar residues" evidence="8">
    <location>
        <begin position="55"/>
        <end position="64"/>
    </location>
</feature>
<feature type="transmembrane region" description="Helical" evidence="9">
    <location>
        <begin position="682"/>
        <end position="702"/>
    </location>
</feature>
<keyword evidence="5 7" id="KW-0175">Coiled coil</keyword>
<organism evidence="10">
    <name type="scientific">Ornithodoros turicata</name>
    <dbReference type="NCBI Taxonomy" id="34597"/>
    <lineage>
        <taxon>Eukaryota</taxon>
        <taxon>Metazoa</taxon>
        <taxon>Ecdysozoa</taxon>
        <taxon>Arthropoda</taxon>
        <taxon>Chelicerata</taxon>
        <taxon>Arachnida</taxon>
        <taxon>Acari</taxon>
        <taxon>Parasitiformes</taxon>
        <taxon>Ixodida</taxon>
        <taxon>Ixodoidea</taxon>
        <taxon>Argasidae</taxon>
        <taxon>Ornithodorinae</taxon>
        <taxon>Ornithodoros</taxon>
    </lineage>
</organism>
<protein>
    <submittedName>
        <fullName evidence="10">Putative muscle myosin heavy chain</fullName>
    </submittedName>
</protein>
<dbReference type="InterPro" id="IPR019177">
    <property type="entry name" value="Golgin_subfamily_A_member_5"/>
</dbReference>
<dbReference type="AlphaFoldDB" id="A0A2R5LHM4"/>
<feature type="region of interest" description="Disordered" evidence="8">
    <location>
        <begin position="379"/>
        <end position="398"/>
    </location>
</feature>
<keyword evidence="2 9" id="KW-0812">Transmembrane</keyword>
<evidence type="ECO:0000256" key="5">
    <source>
        <dbReference type="ARBA" id="ARBA00023054"/>
    </source>
</evidence>
<name>A0A2R5LHM4_9ACAR</name>
<dbReference type="GO" id="GO:0007030">
    <property type="term" value="P:Golgi organization"/>
    <property type="evidence" value="ECO:0007669"/>
    <property type="project" value="InterPro"/>
</dbReference>
<evidence type="ECO:0000256" key="2">
    <source>
        <dbReference type="ARBA" id="ARBA00022692"/>
    </source>
</evidence>
<keyword evidence="3 9" id="KW-1133">Transmembrane helix</keyword>
<evidence type="ECO:0000256" key="4">
    <source>
        <dbReference type="ARBA" id="ARBA00023034"/>
    </source>
</evidence>
<evidence type="ECO:0000256" key="7">
    <source>
        <dbReference type="SAM" id="Coils"/>
    </source>
</evidence>
<feature type="compositionally biased region" description="Polar residues" evidence="8">
    <location>
        <begin position="110"/>
        <end position="119"/>
    </location>
</feature>
<keyword evidence="6 9" id="KW-0472">Membrane</keyword>
<evidence type="ECO:0000256" key="9">
    <source>
        <dbReference type="SAM" id="Phobius"/>
    </source>
</evidence>
<feature type="compositionally biased region" description="Basic and acidic residues" evidence="8">
    <location>
        <begin position="88"/>
        <end position="97"/>
    </location>
</feature>
<feature type="coiled-coil region" evidence="7">
    <location>
        <begin position="590"/>
        <end position="617"/>
    </location>
</feature>
<evidence type="ECO:0000313" key="10">
    <source>
        <dbReference type="EMBL" id="MBY09021.1"/>
    </source>
</evidence>
<comment type="subcellular location">
    <subcellularLocation>
        <location evidence="1">Golgi apparatus membrane</location>
        <topology evidence="1">Single-pass type IV membrane protein</topology>
    </subcellularLocation>
</comment>
<dbReference type="GO" id="GO:0031985">
    <property type="term" value="C:Golgi cisterna"/>
    <property type="evidence" value="ECO:0007669"/>
    <property type="project" value="TreeGrafter"/>
</dbReference>
<reference evidence="10" key="1">
    <citation type="submission" date="2018-03" db="EMBL/GenBank/DDBJ databases">
        <title>The relapsing fever spirochete Borrelia turicatae persists in the highly oxidative environment of its soft-bodied tick vector.</title>
        <authorList>
            <person name="Bourret T.J."/>
            <person name="Boyle W.K."/>
            <person name="Valenzuela J.G."/>
            <person name="Oliveira F."/>
            <person name="Lopez J.E."/>
        </authorList>
    </citation>
    <scope>NUCLEOTIDE SEQUENCE</scope>
    <source>
        <strain evidence="10">Kansas strain/isolate</strain>
        <tissue evidence="10">Salivary glands</tissue>
    </source>
</reference>
<evidence type="ECO:0000256" key="1">
    <source>
        <dbReference type="ARBA" id="ARBA00004409"/>
    </source>
</evidence>
<dbReference type="PANTHER" id="PTHR13815">
    <property type="entry name" value="GOLGIN-84"/>
    <property type="match status" value="1"/>
</dbReference>
<dbReference type="Pfam" id="PF09787">
    <property type="entry name" value="Golgin_A5"/>
    <property type="match status" value="1"/>
</dbReference>
<accession>A0A2R5LHM4</accession>
<feature type="compositionally biased region" description="Basic and acidic residues" evidence="8">
    <location>
        <begin position="185"/>
        <end position="196"/>
    </location>
</feature>
<evidence type="ECO:0000256" key="8">
    <source>
        <dbReference type="SAM" id="MobiDB-lite"/>
    </source>
</evidence>
<feature type="region of interest" description="Disordered" evidence="8">
    <location>
        <begin position="41"/>
        <end position="201"/>
    </location>
</feature>
<feature type="compositionally biased region" description="Basic and acidic residues" evidence="8">
    <location>
        <begin position="154"/>
        <end position="163"/>
    </location>
</feature>
<evidence type="ECO:0000256" key="3">
    <source>
        <dbReference type="ARBA" id="ARBA00022989"/>
    </source>
</evidence>
<dbReference type="GO" id="GO:0000301">
    <property type="term" value="P:retrograde transport, vesicle recycling within Golgi"/>
    <property type="evidence" value="ECO:0007669"/>
    <property type="project" value="TreeGrafter"/>
</dbReference>
<dbReference type="PANTHER" id="PTHR13815:SF7">
    <property type="entry name" value="GOLGIN SUBFAMILY A MEMBER 5"/>
    <property type="match status" value="1"/>
</dbReference>
<feature type="compositionally biased region" description="Polar residues" evidence="8">
    <location>
        <begin position="129"/>
        <end position="153"/>
    </location>
</feature>
<dbReference type="EMBL" id="GGLE01004895">
    <property type="protein sequence ID" value="MBY09021.1"/>
    <property type="molecule type" value="Transcribed_RNA"/>
</dbReference>
<evidence type="ECO:0000256" key="6">
    <source>
        <dbReference type="ARBA" id="ARBA00023136"/>
    </source>
</evidence>
<sequence length="717" mass="80376">MSWFSEIAGKAEDFLTKVDQTAASALQKPLLPQATSTILSYTRTPESSPARMASYKSQLSSNILGTPKPPLPSTSKAASTTPPKPNVAKKDEDEKLFEFLNSPEPAGVSTRKSTSQQNLPVAATKRRASLSSVEESTAASQPLKSTQNETSLNNDDKPPVNEEKAEDPDPAASGDAAVKTPPAGEDARMESVETPRDGASLQLGASQEETKMLQKEVTSLNQEIAAVLQRAKNAELEKKHLQNRLDHWNSQVSSSDSTIRELQARERDLTAVLDAKDAQLAVLRVRLQEADQELTTKRQLVDQLRDENQSLSKEQTDTSQVQRKTVDALRDKLAETEDALRKEQESHRQFQAEMMQRQIRLEEELRNLSDSLTLTQRQLSDQKAQNKDLTSQLSASRSSCEMARQELVDYKQKAQRILQSKEKLISSLKDAANSSSLSLDVSDADVSRAAAELESTNQECELLREELRKAQAQVEAAVSDLQDQEATFHKETEALQEQQRALLEELRTERRQRQEAELDVKQNGEEVAFLKDELRRTKDSLQQRLSERDSEVERLRKQIATKSMSTTSEAELEARLHALTESLIQKQTLVEALGTEKNSLALQLERLENQLKDAHTHNSRNHTAIGGFTQPEENTRSRVPGMFVESPFDGSVTRKVKRAYGVIDSFSVRAGIFLRRYPLARIFILIYMGLLHFWVMIVLLTYEPEIHGPPTSNKTKL</sequence>
<proteinExistence type="predicted"/>
<keyword evidence="4" id="KW-0333">Golgi apparatus</keyword>